<dbReference type="InterPro" id="IPR000868">
    <property type="entry name" value="Isochorismatase-like_dom"/>
</dbReference>
<dbReference type="InterPro" id="IPR012255">
    <property type="entry name" value="ETF_b"/>
</dbReference>
<evidence type="ECO:0000256" key="1">
    <source>
        <dbReference type="ARBA" id="ARBA00004305"/>
    </source>
</evidence>
<keyword evidence="5" id="KW-0249">Electron transport</keyword>
<dbReference type="GO" id="GO:0009055">
    <property type="term" value="F:electron transfer activity"/>
    <property type="evidence" value="ECO:0007669"/>
    <property type="project" value="InterPro"/>
</dbReference>
<reference evidence="9 10" key="1">
    <citation type="journal article" date="2014" name="PLoS ONE">
        <title>De novo Genome Assembly of the Fungal Plant Pathogen Pyrenophora semeniperda.</title>
        <authorList>
            <person name="Soliai M.M."/>
            <person name="Meyer S.E."/>
            <person name="Udall J.A."/>
            <person name="Elzinga D.E."/>
            <person name="Hermansen R.A."/>
            <person name="Bodily P.M."/>
            <person name="Hart A.A."/>
            <person name="Coleman C.E."/>
        </authorList>
    </citation>
    <scope>NUCLEOTIDE SEQUENCE [LARGE SCALE GENOMIC DNA]</scope>
    <source>
        <strain evidence="9 10">CCB06</strain>
        <tissue evidence="9">Mycelium</tissue>
    </source>
</reference>
<dbReference type="InterPro" id="IPR033948">
    <property type="entry name" value="ETF_beta_N"/>
</dbReference>
<protein>
    <recommendedName>
        <fullName evidence="7">Probable electron transfer flavoprotein subunit beta</fullName>
    </recommendedName>
</protein>
<dbReference type="SUPFAM" id="SSF52402">
    <property type="entry name" value="Adenine nucleotide alpha hydrolases-like"/>
    <property type="match status" value="1"/>
</dbReference>
<organism evidence="9 10">
    <name type="scientific">Pyrenophora seminiperda CCB06</name>
    <dbReference type="NCBI Taxonomy" id="1302712"/>
    <lineage>
        <taxon>Eukaryota</taxon>
        <taxon>Fungi</taxon>
        <taxon>Dikarya</taxon>
        <taxon>Ascomycota</taxon>
        <taxon>Pezizomycotina</taxon>
        <taxon>Dothideomycetes</taxon>
        <taxon>Pleosporomycetidae</taxon>
        <taxon>Pleosporales</taxon>
        <taxon>Pleosporineae</taxon>
        <taxon>Pleosporaceae</taxon>
        <taxon>Pyrenophora</taxon>
    </lineage>
</organism>
<dbReference type="GO" id="GO:0009063">
    <property type="term" value="P:amino acid catabolic process"/>
    <property type="evidence" value="ECO:0007669"/>
    <property type="project" value="TreeGrafter"/>
</dbReference>
<dbReference type="GO" id="GO:0033539">
    <property type="term" value="P:fatty acid beta-oxidation using acyl-CoA dehydrogenase"/>
    <property type="evidence" value="ECO:0007669"/>
    <property type="project" value="TreeGrafter"/>
</dbReference>
<dbReference type="SMART" id="SM00893">
    <property type="entry name" value="ETF"/>
    <property type="match status" value="1"/>
</dbReference>
<dbReference type="CDD" id="cd00431">
    <property type="entry name" value="cysteine_hydrolases"/>
    <property type="match status" value="1"/>
</dbReference>
<dbReference type="GO" id="GO:0005759">
    <property type="term" value="C:mitochondrial matrix"/>
    <property type="evidence" value="ECO:0007669"/>
    <property type="project" value="UniProtKB-SubCell"/>
</dbReference>
<comment type="function">
    <text evidence="6">The electron transfer flavoprotein serves as a specific electron acceptor for several dehydrogenases, including five acyl-CoA dehydrogenases, glutaryl-CoA and sarcosine dehydrogenase. It transfers the electrons to the main mitochondrial respiratory chain via ETF-ubiquinone oxidoreductase (ETF dehydrogenase).</text>
</comment>
<evidence type="ECO:0000256" key="6">
    <source>
        <dbReference type="ARBA" id="ARBA00025416"/>
    </source>
</evidence>
<evidence type="ECO:0000256" key="5">
    <source>
        <dbReference type="ARBA" id="ARBA00022982"/>
    </source>
</evidence>
<dbReference type="CDD" id="cd01714">
    <property type="entry name" value="ETF_beta"/>
    <property type="match status" value="1"/>
</dbReference>
<gene>
    <name evidence="9" type="ORF">GMOD_00003921</name>
</gene>
<evidence type="ECO:0000256" key="4">
    <source>
        <dbReference type="ARBA" id="ARBA00022448"/>
    </source>
</evidence>
<evidence type="ECO:0000313" key="9">
    <source>
        <dbReference type="EMBL" id="RMZ67869.1"/>
    </source>
</evidence>
<evidence type="ECO:0000256" key="2">
    <source>
        <dbReference type="ARBA" id="ARBA00006336"/>
    </source>
</evidence>
<evidence type="ECO:0000256" key="3">
    <source>
        <dbReference type="ARBA" id="ARBA00007557"/>
    </source>
</evidence>
<comment type="subcellular location">
    <subcellularLocation>
        <location evidence="1">Mitochondrion matrix</location>
    </subcellularLocation>
</comment>
<name>A0A3M7M090_9PLEO</name>
<dbReference type="Gene3D" id="3.40.50.850">
    <property type="entry name" value="Isochorismatase-like"/>
    <property type="match status" value="1"/>
</dbReference>
<proteinExistence type="inferred from homology"/>
<dbReference type="Gene3D" id="3.40.50.620">
    <property type="entry name" value="HUPs"/>
    <property type="match status" value="1"/>
</dbReference>
<dbReference type="Pfam" id="PF00857">
    <property type="entry name" value="Isochorismatase"/>
    <property type="match status" value="1"/>
</dbReference>
<evidence type="ECO:0000256" key="7">
    <source>
        <dbReference type="ARBA" id="ARBA00070315"/>
    </source>
</evidence>
<evidence type="ECO:0000313" key="10">
    <source>
        <dbReference type="Proteomes" id="UP000265663"/>
    </source>
</evidence>
<dbReference type="InterPro" id="IPR036380">
    <property type="entry name" value="Isochorismatase-like_sf"/>
</dbReference>
<comment type="similarity">
    <text evidence="2">Belongs to the isochorismatase family.</text>
</comment>
<dbReference type="InterPro" id="IPR014729">
    <property type="entry name" value="Rossmann-like_a/b/a_fold"/>
</dbReference>
<accession>A0A3M7M090</accession>
<sequence>MSATISKPHRKGLIGSPSNFWLHSSQSGFNLTHPETHSSPPSSQLHTIQTTTQPIIVDASKSALVIIDMQNFFLSEAFGHNRKGPGHAACEQLVKHAIPAARKAGIRVIWVNWGLTEQEVKDMPPAVKRAFGFFAIPAESDFNPGDEAFSHHESSISVDRYGEENESVYRGIGADSGLVTFPDGKTIPGGRLLMRDTWNAALYPPLDAMYAEGSKLSHKPDVLIHKNRMSGMWGATTPLKEFLDKEGIRTLFFTGVNTDQCVGGTLTDAFSNGYDCVLLGDGCGTTTPEYAQKCWEYNAAKTFGFCASCEEFAKVAVAVITTGATYMNAKLPPRTPCLQDDSRAKQETYIQVKPRVNRAQTAVETANVKHSMNPFDELSIEEAVRIREKKSHHASAPAVEEIVAFSAGVPKSQDILRTAMAMGADRGIHVVVEEKDALEPLGVAKLLRKVVDENKSNLVILGKQSIDDDAGQTGQMLAGLLNWPQATQASRVMIKDQEVEVVQEVDGGVQTIKAKLPMVITTDLRLNEPRYASLPNIMKAKKKPLEKKSLSDYGLDTEIRLKTVKVTEPPPRKGGVKVDDVDGMISKLKELGAL</sequence>
<dbReference type="FunFam" id="3.40.50.620:FF:000011">
    <property type="entry name" value="Electron transfer flavoprotein subunit beta"/>
    <property type="match status" value="1"/>
</dbReference>
<dbReference type="InterPro" id="IPR014730">
    <property type="entry name" value="ETF_a/b_N"/>
</dbReference>
<comment type="similarity">
    <text evidence="3">Belongs to the ETF beta-subunit/FixA family.</text>
</comment>
<keyword evidence="4" id="KW-0813">Transport</keyword>
<dbReference type="AlphaFoldDB" id="A0A3M7M090"/>
<dbReference type="EMBL" id="KE747814">
    <property type="protein sequence ID" value="RMZ67869.1"/>
    <property type="molecule type" value="Genomic_DNA"/>
</dbReference>
<dbReference type="SUPFAM" id="SSF52499">
    <property type="entry name" value="Isochorismatase-like hydrolases"/>
    <property type="match status" value="1"/>
</dbReference>
<dbReference type="Proteomes" id="UP000265663">
    <property type="component" value="Unassembled WGS sequence"/>
</dbReference>
<feature type="domain" description="Electron transfer flavoprotein alpha/beta-subunit N-terminal" evidence="8">
    <location>
        <begin position="360"/>
        <end position="557"/>
    </location>
</feature>
<dbReference type="PANTHER" id="PTHR21294">
    <property type="entry name" value="ELECTRON TRANSFER FLAVOPROTEIN BETA-SUBUNIT"/>
    <property type="match status" value="1"/>
</dbReference>
<dbReference type="PANTHER" id="PTHR21294:SF8">
    <property type="entry name" value="ELECTRON TRANSFER FLAVOPROTEIN SUBUNIT BETA"/>
    <property type="match status" value="1"/>
</dbReference>
<keyword evidence="10" id="KW-1185">Reference proteome</keyword>
<dbReference type="OrthoDB" id="167809at2759"/>
<evidence type="ECO:0000259" key="8">
    <source>
        <dbReference type="SMART" id="SM00893"/>
    </source>
</evidence>
<dbReference type="Pfam" id="PF01012">
    <property type="entry name" value="ETF"/>
    <property type="match status" value="1"/>
</dbReference>